<dbReference type="PANTHER" id="PTHR36173">
    <property type="entry name" value="RIBONUCLEASE VAPC16-RELATED"/>
    <property type="match status" value="1"/>
</dbReference>
<keyword evidence="3" id="KW-0378">Hydrolase</keyword>
<proteinExistence type="predicted"/>
<dbReference type="eggNOG" id="COG3744">
    <property type="taxonomic scope" value="Bacteria"/>
</dbReference>
<dbReference type="KEGG" id="cwo:Cwoe_3367"/>
<dbReference type="GO" id="GO:0004518">
    <property type="term" value="F:nuclease activity"/>
    <property type="evidence" value="ECO:0007669"/>
    <property type="project" value="UniProtKB-KW"/>
</dbReference>
<dbReference type="InterPro" id="IPR002716">
    <property type="entry name" value="PIN_dom"/>
</dbReference>
<evidence type="ECO:0000256" key="4">
    <source>
        <dbReference type="ARBA" id="ARBA00022842"/>
    </source>
</evidence>
<dbReference type="Pfam" id="PF01850">
    <property type="entry name" value="PIN"/>
    <property type="match status" value="1"/>
</dbReference>
<evidence type="ECO:0000313" key="7">
    <source>
        <dbReference type="Proteomes" id="UP000008229"/>
    </source>
</evidence>
<dbReference type="EMBL" id="CP001854">
    <property type="protein sequence ID" value="ADB51785.1"/>
    <property type="molecule type" value="Genomic_DNA"/>
</dbReference>
<reference evidence="7" key="2">
    <citation type="submission" date="2010-01" db="EMBL/GenBank/DDBJ databases">
        <title>The complete genome of Conexibacter woesei DSM 14684.</title>
        <authorList>
            <consortium name="US DOE Joint Genome Institute (JGI-PGF)"/>
            <person name="Lucas S."/>
            <person name="Copeland A."/>
            <person name="Lapidus A."/>
            <person name="Glavina del Rio T."/>
            <person name="Dalin E."/>
            <person name="Tice H."/>
            <person name="Bruce D."/>
            <person name="Goodwin L."/>
            <person name="Pitluck S."/>
            <person name="Kyrpides N."/>
            <person name="Mavromatis K."/>
            <person name="Ivanova N."/>
            <person name="Mikhailova N."/>
            <person name="Chertkov O."/>
            <person name="Brettin T."/>
            <person name="Detter J.C."/>
            <person name="Han C."/>
            <person name="Larimer F."/>
            <person name="Land M."/>
            <person name="Hauser L."/>
            <person name="Markowitz V."/>
            <person name="Cheng J.-F."/>
            <person name="Hugenholtz P."/>
            <person name="Woyke T."/>
            <person name="Wu D."/>
            <person name="Pukall R."/>
            <person name="Steenblock K."/>
            <person name="Schneider S."/>
            <person name="Klenk H.-P."/>
            <person name="Eisen J.A."/>
        </authorList>
    </citation>
    <scope>NUCLEOTIDE SEQUENCE [LARGE SCALE GENOMIC DNA]</scope>
    <source>
        <strain evidence="7">DSM 14684 / CIP 108061 / JCM 11494 / NBRC 100937 / ID131577</strain>
    </source>
</reference>
<keyword evidence="7" id="KW-1185">Reference proteome</keyword>
<evidence type="ECO:0000256" key="2">
    <source>
        <dbReference type="ARBA" id="ARBA00022723"/>
    </source>
</evidence>
<dbReference type="PANTHER" id="PTHR36173:SF2">
    <property type="entry name" value="RIBONUCLEASE VAPC16"/>
    <property type="match status" value="1"/>
</dbReference>
<evidence type="ECO:0000313" key="6">
    <source>
        <dbReference type="EMBL" id="ADB51785.1"/>
    </source>
</evidence>
<feature type="domain" description="PIN" evidence="5">
    <location>
        <begin position="4"/>
        <end position="116"/>
    </location>
</feature>
<protein>
    <submittedName>
        <fullName evidence="6">PilT protein domain protein</fullName>
    </submittedName>
</protein>
<dbReference type="RefSeq" id="WP_012934836.1">
    <property type="nucleotide sequence ID" value="NC_013739.1"/>
</dbReference>
<dbReference type="HOGENOM" id="CLU_129890_0_1_11"/>
<dbReference type="Proteomes" id="UP000008229">
    <property type="component" value="Chromosome"/>
</dbReference>
<name>D3FF68_CONWI</name>
<gene>
    <name evidence="6" type="ordered locus">Cwoe_3367</name>
</gene>
<dbReference type="STRING" id="469383.Cwoe_3367"/>
<dbReference type="CDD" id="cd09872">
    <property type="entry name" value="PIN_Sll0205-like"/>
    <property type="match status" value="1"/>
</dbReference>
<evidence type="ECO:0000256" key="3">
    <source>
        <dbReference type="ARBA" id="ARBA00022801"/>
    </source>
</evidence>
<dbReference type="GO" id="GO:0016787">
    <property type="term" value="F:hydrolase activity"/>
    <property type="evidence" value="ECO:0007669"/>
    <property type="project" value="UniProtKB-KW"/>
</dbReference>
<accession>D3FF68</accession>
<dbReference type="AlphaFoldDB" id="D3FF68"/>
<dbReference type="GO" id="GO:0046872">
    <property type="term" value="F:metal ion binding"/>
    <property type="evidence" value="ECO:0007669"/>
    <property type="project" value="UniProtKB-KW"/>
</dbReference>
<dbReference type="SUPFAM" id="SSF88723">
    <property type="entry name" value="PIN domain-like"/>
    <property type="match status" value="1"/>
</dbReference>
<dbReference type="OrthoDB" id="9798990at2"/>
<dbReference type="InterPro" id="IPR029060">
    <property type="entry name" value="PIN-like_dom_sf"/>
</dbReference>
<reference evidence="6 7" key="1">
    <citation type="journal article" date="2010" name="Stand. Genomic Sci.">
        <title>Complete genome sequence of Conexibacter woesei type strain (ID131577).</title>
        <authorList>
            <person name="Pukall R."/>
            <person name="Lapidus A."/>
            <person name="Glavina Del Rio T."/>
            <person name="Copeland A."/>
            <person name="Tice H."/>
            <person name="Cheng J.-F."/>
            <person name="Lucas S."/>
            <person name="Chen F."/>
            <person name="Nolan M."/>
            <person name="Bruce D."/>
            <person name="Goodwin L."/>
            <person name="Pitluck S."/>
            <person name="Mavromatis K."/>
            <person name="Ivanova N."/>
            <person name="Ovchinnikova G."/>
            <person name="Pati A."/>
            <person name="Chen A."/>
            <person name="Palaniappan K."/>
            <person name="Land M."/>
            <person name="Hauser L."/>
            <person name="Chang Y.-J."/>
            <person name="Jeffries C.D."/>
            <person name="Chain P."/>
            <person name="Meincke L."/>
            <person name="Sims D."/>
            <person name="Brettin T."/>
            <person name="Detter J.C."/>
            <person name="Rohde M."/>
            <person name="Goeker M."/>
            <person name="Bristow J."/>
            <person name="Eisen J.A."/>
            <person name="Markowitz V."/>
            <person name="Kyrpides N.C."/>
            <person name="Klenk H.-P."/>
            <person name="Hugenholtz P."/>
        </authorList>
    </citation>
    <scope>NUCLEOTIDE SEQUENCE [LARGE SCALE GENOMIC DNA]</scope>
    <source>
        <strain evidence="7">DSM 14684 / CIP 108061 / JCM 11494 / NBRC 100937 / ID131577</strain>
    </source>
</reference>
<keyword evidence="2" id="KW-0479">Metal-binding</keyword>
<evidence type="ECO:0000259" key="5">
    <source>
        <dbReference type="Pfam" id="PF01850"/>
    </source>
</evidence>
<dbReference type="InterPro" id="IPR052919">
    <property type="entry name" value="TA_system_RNase"/>
</dbReference>
<keyword evidence="1" id="KW-0540">Nuclease</keyword>
<organism evidence="6 7">
    <name type="scientific">Conexibacter woesei (strain DSM 14684 / CCUG 47730 / CIP 108061 / JCM 11494 / NBRC 100937 / ID131577)</name>
    <dbReference type="NCBI Taxonomy" id="469383"/>
    <lineage>
        <taxon>Bacteria</taxon>
        <taxon>Bacillati</taxon>
        <taxon>Actinomycetota</taxon>
        <taxon>Thermoleophilia</taxon>
        <taxon>Solirubrobacterales</taxon>
        <taxon>Conexibacteraceae</taxon>
        <taxon>Conexibacter</taxon>
    </lineage>
</organism>
<sequence length="124" mass="13565">MKLLPDTHTVLWWAHDPSRLSSIATDLLADRRNEVLLSSAVAWEISIKTALGKLTARPGLVAELVRHGGRELPVTIAHADAAGALPHHHRDPFDRMLVAQALNEGAVLVSSDPLMRAYEAPVLW</sequence>
<keyword evidence="4" id="KW-0460">Magnesium</keyword>
<dbReference type="Gene3D" id="3.40.50.1010">
    <property type="entry name" value="5'-nuclease"/>
    <property type="match status" value="1"/>
</dbReference>
<evidence type="ECO:0000256" key="1">
    <source>
        <dbReference type="ARBA" id="ARBA00022722"/>
    </source>
</evidence>
<dbReference type="InterPro" id="IPR041705">
    <property type="entry name" value="PIN_Sll0205"/>
</dbReference>